<dbReference type="Pfam" id="PF08241">
    <property type="entry name" value="Methyltransf_11"/>
    <property type="match status" value="1"/>
</dbReference>
<dbReference type="GO" id="GO:0032259">
    <property type="term" value="P:methylation"/>
    <property type="evidence" value="ECO:0007669"/>
    <property type="project" value="UniProtKB-KW"/>
</dbReference>
<keyword evidence="2" id="KW-0489">Methyltransferase</keyword>
<gene>
    <name evidence="5" type="ORF">M409DRAFT_57147</name>
</gene>
<dbReference type="OrthoDB" id="10027013at2759"/>
<evidence type="ECO:0000256" key="3">
    <source>
        <dbReference type="ARBA" id="ARBA00022679"/>
    </source>
</evidence>
<dbReference type="Gene3D" id="3.40.50.150">
    <property type="entry name" value="Vaccinia Virus protein VP39"/>
    <property type="match status" value="1"/>
</dbReference>
<evidence type="ECO:0000259" key="4">
    <source>
        <dbReference type="Pfam" id="PF08241"/>
    </source>
</evidence>
<keyword evidence="6" id="KW-1185">Reference proteome</keyword>
<dbReference type="RefSeq" id="XP_033664529.1">
    <property type="nucleotide sequence ID" value="XM_033813536.1"/>
</dbReference>
<comment type="similarity">
    <text evidence="1">Belongs to the methyltransferase superfamily.</text>
</comment>
<dbReference type="SUPFAM" id="SSF53335">
    <property type="entry name" value="S-adenosyl-L-methionine-dependent methyltransferases"/>
    <property type="match status" value="1"/>
</dbReference>
<name>A0A6A6CBP5_ZASCE</name>
<dbReference type="InterPro" id="IPR013216">
    <property type="entry name" value="Methyltransf_11"/>
</dbReference>
<dbReference type="AlphaFoldDB" id="A0A6A6CBP5"/>
<dbReference type="EMBL" id="ML993607">
    <property type="protein sequence ID" value="KAF2163640.1"/>
    <property type="molecule type" value="Genomic_DNA"/>
</dbReference>
<dbReference type="PANTHER" id="PTHR44942:SF4">
    <property type="entry name" value="METHYLTRANSFERASE TYPE 11 DOMAIN-CONTAINING PROTEIN"/>
    <property type="match status" value="1"/>
</dbReference>
<dbReference type="InterPro" id="IPR029063">
    <property type="entry name" value="SAM-dependent_MTases_sf"/>
</dbReference>
<dbReference type="Proteomes" id="UP000799537">
    <property type="component" value="Unassembled WGS sequence"/>
</dbReference>
<sequence>MSSHKDKEAIPNATYDWDNYAHYRPRYPPATTKLIMDYHRAHSNSLRLAHDIGSGSGVYVPTLSEYFQHVHVSDPNVENLSQARQRLDKWYAENWWKAKFTFSQTTAEQANECVANGSVDLCTLMMSAHWTEGNGEKFVAAVAESLAPNGTLAVVQYNPCPRVVGNERAAEAVRELYTTYGRVIREKIPWARGLVEKNNSPLDWVDLPEGVFIQGVTKRVKINAYSRESDELFCIPGQEDLWAESRVGKEQRKYWYDEGRDKEAEGWRMEVGKEWFRGSLESLRQGEFMEEYEQVLMEVERVIRETTEDGRVVVEWAVAILVATKK</sequence>
<protein>
    <recommendedName>
        <fullName evidence="4">Methyltransferase type 11 domain-containing protein</fullName>
    </recommendedName>
</protein>
<dbReference type="GO" id="GO:0008757">
    <property type="term" value="F:S-adenosylmethionine-dependent methyltransferase activity"/>
    <property type="evidence" value="ECO:0007669"/>
    <property type="project" value="InterPro"/>
</dbReference>
<feature type="domain" description="Methyltransferase type 11" evidence="4">
    <location>
        <begin position="51"/>
        <end position="153"/>
    </location>
</feature>
<keyword evidence="3" id="KW-0808">Transferase</keyword>
<evidence type="ECO:0000256" key="1">
    <source>
        <dbReference type="ARBA" id="ARBA00008361"/>
    </source>
</evidence>
<dbReference type="CDD" id="cd02440">
    <property type="entry name" value="AdoMet_MTases"/>
    <property type="match status" value="1"/>
</dbReference>
<proteinExistence type="inferred from homology"/>
<organism evidence="5 6">
    <name type="scientific">Zasmidium cellare ATCC 36951</name>
    <dbReference type="NCBI Taxonomy" id="1080233"/>
    <lineage>
        <taxon>Eukaryota</taxon>
        <taxon>Fungi</taxon>
        <taxon>Dikarya</taxon>
        <taxon>Ascomycota</taxon>
        <taxon>Pezizomycotina</taxon>
        <taxon>Dothideomycetes</taxon>
        <taxon>Dothideomycetidae</taxon>
        <taxon>Mycosphaerellales</taxon>
        <taxon>Mycosphaerellaceae</taxon>
        <taxon>Zasmidium</taxon>
    </lineage>
</organism>
<evidence type="ECO:0000256" key="2">
    <source>
        <dbReference type="ARBA" id="ARBA00022603"/>
    </source>
</evidence>
<evidence type="ECO:0000313" key="6">
    <source>
        <dbReference type="Proteomes" id="UP000799537"/>
    </source>
</evidence>
<accession>A0A6A6CBP5</accession>
<dbReference type="GeneID" id="54566808"/>
<reference evidence="5" key="1">
    <citation type="journal article" date="2020" name="Stud. Mycol.">
        <title>101 Dothideomycetes genomes: a test case for predicting lifestyles and emergence of pathogens.</title>
        <authorList>
            <person name="Haridas S."/>
            <person name="Albert R."/>
            <person name="Binder M."/>
            <person name="Bloem J."/>
            <person name="Labutti K."/>
            <person name="Salamov A."/>
            <person name="Andreopoulos B."/>
            <person name="Baker S."/>
            <person name="Barry K."/>
            <person name="Bills G."/>
            <person name="Bluhm B."/>
            <person name="Cannon C."/>
            <person name="Castanera R."/>
            <person name="Culley D."/>
            <person name="Daum C."/>
            <person name="Ezra D."/>
            <person name="Gonzalez J."/>
            <person name="Henrissat B."/>
            <person name="Kuo A."/>
            <person name="Liang C."/>
            <person name="Lipzen A."/>
            <person name="Lutzoni F."/>
            <person name="Magnuson J."/>
            <person name="Mondo S."/>
            <person name="Nolan M."/>
            <person name="Ohm R."/>
            <person name="Pangilinan J."/>
            <person name="Park H.-J."/>
            <person name="Ramirez L."/>
            <person name="Alfaro M."/>
            <person name="Sun H."/>
            <person name="Tritt A."/>
            <person name="Yoshinaga Y."/>
            <person name="Zwiers L.-H."/>
            <person name="Turgeon B."/>
            <person name="Goodwin S."/>
            <person name="Spatafora J."/>
            <person name="Crous P."/>
            <person name="Grigoriev I."/>
        </authorList>
    </citation>
    <scope>NUCLEOTIDE SEQUENCE</scope>
    <source>
        <strain evidence="5">ATCC 36951</strain>
    </source>
</reference>
<evidence type="ECO:0000313" key="5">
    <source>
        <dbReference type="EMBL" id="KAF2163640.1"/>
    </source>
</evidence>
<dbReference type="PANTHER" id="PTHR44942">
    <property type="entry name" value="METHYLTRANSF_11 DOMAIN-CONTAINING PROTEIN"/>
    <property type="match status" value="1"/>
</dbReference>
<dbReference type="InterPro" id="IPR051052">
    <property type="entry name" value="Diverse_substrate_MTase"/>
</dbReference>